<gene>
    <name evidence="1" type="ORF">Z518_01762</name>
</gene>
<protein>
    <submittedName>
        <fullName evidence="1">Uncharacterized protein</fullName>
    </submittedName>
</protein>
<name>A0A0D2HJ35_9EURO</name>
<evidence type="ECO:0000313" key="1">
    <source>
        <dbReference type="EMBL" id="KIX10678.1"/>
    </source>
</evidence>
<dbReference type="VEuPathDB" id="FungiDB:Z518_01762"/>
<organism evidence="1 2">
    <name type="scientific">Rhinocladiella mackenziei CBS 650.93</name>
    <dbReference type="NCBI Taxonomy" id="1442369"/>
    <lineage>
        <taxon>Eukaryota</taxon>
        <taxon>Fungi</taxon>
        <taxon>Dikarya</taxon>
        <taxon>Ascomycota</taxon>
        <taxon>Pezizomycotina</taxon>
        <taxon>Eurotiomycetes</taxon>
        <taxon>Chaetothyriomycetidae</taxon>
        <taxon>Chaetothyriales</taxon>
        <taxon>Herpotrichiellaceae</taxon>
        <taxon>Rhinocladiella</taxon>
    </lineage>
</organism>
<dbReference type="HOGENOM" id="CLU_1475912_0_0_1"/>
<dbReference type="RefSeq" id="XP_013277814.1">
    <property type="nucleotide sequence ID" value="XM_013422360.1"/>
</dbReference>
<accession>A0A0D2HJ35</accession>
<keyword evidence="2" id="KW-1185">Reference proteome</keyword>
<proteinExistence type="predicted"/>
<reference evidence="1 2" key="1">
    <citation type="submission" date="2015-01" db="EMBL/GenBank/DDBJ databases">
        <title>The Genome Sequence of Rhinocladiella mackenzie CBS 650.93.</title>
        <authorList>
            <consortium name="The Broad Institute Genomics Platform"/>
            <person name="Cuomo C."/>
            <person name="de Hoog S."/>
            <person name="Gorbushina A."/>
            <person name="Stielow B."/>
            <person name="Teixiera M."/>
            <person name="Abouelleil A."/>
            <person name="Chapman S.B."/>
            <person name="Priest M."/>
            <person name="Young S.K."/>
            <person name="Wortman J."/>
            <person name="Nusbaum C."/>
            <person name="Birren B."/>
        </authorList>
    </citation>
    <scope>NUCLEOTIDE SEQUENCE [LARGE SCALE GENOMIC DNA]</scope>
    <source>
        <strain evidence="1 2">CBS 650.93</strain>
    </source>
</reference>
<dbReference type="EMBL" id="KN847475">
    <property type="protein sequence ID" value="KIX10678.1"/>
    <property type="molecule type" value="Genomic_DNA"/>
</dbReference>
<dbReference type="OrthoDB" id="4456803at2759"/>
<evidence type="ECO:0000313" key="2">
    <source>
        <dbReference type="Proteomes" id="UP000053617"/>
    </source>
</evidence>
<dbReference type="GeneID" id="25289833"/>
<dbReference type="Proteomes" id="UP000053617">
    <property type="component" value="Unassembled WGS sequence"/>
</dbReference>
<dbReference type="AlphaFoldDB" id="A0A0D2HJ35"/>
<sequence length="183" mass="20813">MNRFFLFCTADLSTEVIDDFLKTASDKPGVYHVKWILIRTPDQPTSREPTTPPVAPFKTGFMSASVATLGNHIAVRCYEAELAGDKMPDFQKSSFGVLDERSARDRTLLFVQRHSWLPQEALSLSPLDAAEAELDAWQTMRVKFEKALYACAMVPERPWCFFDEIGRDLCKVEDDVWDLPSPF</sequence>